<evidence type="ECO:0000256" key="3">
    <source>
        <dbReference type="ARBA" id="ARBA00023163"/>
    </source>
</evidence>
<dbReference type="GO" id="GO:0000976">
    <property type="term" value="F:transcription cis-regulatory region binding"/>
    <property type="evidence" value="ECO:0007669"/>
    <property type="project" value="TreeGrafter"/>
</dbReference>
<proteinExistence type="predicted"/>
<dbReference type="AlphaFoldDB" id="A0A4R6VM45"/>
<dbReference type="PROSITE" id="PS50932">
    <property type="entry name" value="HTH_LACI_2"/>
    <property type="match status" value="1"/>
</dbReference>
<comment type="caution">
    <text evidence="5">The sequence shown here is derived from an EMBL/GenBank/DDBJ whole genome shotgun (WGS) entry which is preliminary data.</text>
</comment>
<organism evidence="5 6">
    <name type="scientific">Maritalea mobilis</name>
    <dbReference type="NCBI Taxonomy" id="483324"/>
    <lineage>
        <taxon>Bacteria</taxon>
        <taxon>Pseudomonadati</taxon>
        <taxon>Pseudomonadota</taxon>
        <taxon>Alphaproteobacteria</taxon>
        <taxon>Hyphomicrobiales</taxon>
        <taxon>Devosiaceae</taxon>
        <taxon>Maritalea</taxon>
    </lineage>
</organism>
<dbReference type="CDD" id="cd01392">
    <property type="entry name" value="HTH_LacI"/>
    <property type="match status" value="1"/>
</dbReference>
<dbReference type="SUPFAM" id="SSF47413">
    <property type="entry name" value="lambda repressor-like DNA-binding domains"/>
    <property type="match status" value="1"/>
</dbReference>
<dbReference type="InterPro" id="IPR046335">
    <property type="entry name" value="LacI/GalR-like_sensor"/>
</dbReference>
<protein>
    <submittedName>
        <fullName evidence="5">LacI family transcriptional regulator</fullName>
    </submittedName>
</protein>
<dbReference type="EMBL" id="SNYR01000004">
    <property type="protein sequence ID" value="TDQ60395.1"/>
    <property type="molecule type" value="Genomic_DNA"/>
</dbReference>
<dbReference type="InterPro" id="IPR000843">
    <property type="entry name" value="HTH_LacI"/>
</dbReference>
<dbReference type="GO" id="GO:0003700">
    <property type="term" value="F:DNA-binding transcription factor activity"/>
    <property type="evidence" value="ECO:0007669"/>
    <property type="project" value="TreeGrafter"/>
</dbReference>
<sequence>MTLCLTSNQKLRHKDWSEIGEVRIGETMKKQPTLKMIAERTGYAVTTVSKALHDAPNIGAKTKKYIQDVANEVGYQPDRAGLSLRTGNTHKIILLMQLSDDISDFSRRLILGMARTLEATPYELVFHPVLPGHDELSQVQSIVRNRAADGLVLAQTAPDDARVAFAQSYDFPLVTHGRTRLAVPHAFYDFDNEAFAFEAGKRLAALGCKSVGLLTPECEFTFFAHLRSGLSCAAELNKFAIEEKWNVSIPGDNYLLWLRDESFNAVQSGTMPDGVICSNELAVLAVMDGVNAAGGKLGEDVKIISRKTSRLLDYLHPEIEWVEEDLIVAGEHLAQLLLKRVQGADPKQLQIVGSPAISW</sequence>
<dbReference type="SMART" id="SM00354">
    <property type="entry name" value="HTH_LACI"/>
    <property type="match status" value="1"/>
</dbReference>
<keyword evidence="1" id="KW-0805">Transcription regulation</keyword>
<dbReference type="Pfam" id="PF00356">
    <property type="entry name" value="LacI"/>
    <property type="match status" value="1"/>
</dbReference>
<evidence type="ECO:0000256" key="2">
    <source>
        <dbReference type="ARBA" id="ARBA00023125"/>
    </source>
</evidence>
<feature type="domain" description="HTH lacI-type" evidence="4">
    <location>
        <begin position="32"/>
        <end position="86"/>
    </location>
</feature>
<reference evidence="5 6" key="1">
    <citation type="submission" date="2019-03" db="EMBL/GenBank/DDBJ databases">
        <title>Genomic Encyclopedia of Type Strains, Phase III (KMG-III): the genomes of soil and plant-associated and newly described type strains.</title>
        <authorList>
            <person name="Whitman W."/>
        </authorList>
    </citation>
    <scope>NUCLEOTIDE SEQUENCE [LARGE SCALE GENOMIC DNA]</scope>
    <source>
        <strain evidence="5 6">CGMCC 1.7002</strain>
    </source>
</reference>
<evidence type="ECO:0000313" key="6">
    <source>
        <dbReference type="Proteomes" id="UP000295391"/>
    </source>
</evidence>
<gene>
    <name evidence="5" type="ORF">ATL17_3282</name>
</gene>
<dbReference type="InterPro" id="IPR010982">
    <property type="entry name" value="Lambda_DNA-bd_dom_sf"/>
</dbReference>
<dbReference type="SUPFAM" id="SSF53822">
    <property type="entry name" value="Periplasmic binding protein-like I"/>
    <property type="match status" value="1"/>
</dbReference>
<dbReference type="Pfam" id="PF13377">
    <property type="entry name" value="Peripla_BP_3"/>
    <property type="match status" value="1"/>
</dbReference>
<evidence type="ECO:0000256" key="1">
    <source>
        <dbReference type="ARBA" id="ARBA00023015"/>
    </source>
</evidence>
<dbReference type="Gene3D" id="3.40.50.2300">
    <property type="match status" value="2"/>
</dbReference>
<dbReference type="Proteomes" id="UP000295391">
    <property type="component" value="Unassembled WGS sequence"/>
</dbReference>
<dbReference type="PANTHER" id="PTHR30146:SF109">
    <property type="entry name" value="HTH-TYPE TRANSCRIPTIONAL REGULATOR GALS"/>
    <property type="match status" value="1"/>
</dbReference>
<dbReference type="RefSeq" id="WP_166639080.1">
    <property type="nucleotide sequence ID" value="NZ_SNYR01000004.1"/>
</dbReference>
<keyword evidence="6" id="KW-1185">Reference proteome</keyword>
<dbReference type="InterPro" id="IPR028082">
    <property type="entry name" value="Peripla_BP_I"/>
</dbReference>
<keyword evidence="3" id="KW-0804">Transcription</keyword>
<dbReference type="PANTHER" id="PTHR30146">
    <property type="entry name" value="LACI-RELATED TRANSCRIPTIONAL REPRESSOR"/>
    <property type="match status" value="1"/>
</dbReference>
<accession>A0A4R6VM45</accession>
<evidence type="ECO:0000259" key="4">
    <source>
        <dbReference type="PROSITE" id="PS50932"/>
    </source>
</evidence>
<dbReference type="Gene3D" id="1.10.260.40">
    <property type="entry name" value="lambda repressor-like DNA-binding domains"/>
    <property type="match status" value="1"/>
</dbReference>
<evidence type="ECO:0000313" key="5">
    <source>
        <dbReference type="EMBL" id="TDQ60395.1"/>
    </source>
</evidence>
<name>A0A4R6VM45_9HYPH</name>
<keyword evidence="2" id="KW-0238">DNA-binding</keyword>